<dbReference type="AlphaFoldDB" id="A0A5J5IB75"/>
<dbReference type="InterPro" id="IPR018060">
    <property type="entry name" value="HTH_AraC"/>
</dbReference>
<keyword evidence="6" id="KW-1185">Reference proteome</keyword>
<dbReference type="PANTHER" id="PTHR43280">
    <property type="entry name" value="ARAC-FAMILY TRANSCRIPTIONAL REGULATOR"/>
    <property type="match status" value="1"/>
</dbReference>
<accession>A0A5J5IB75</accession>
<keyword evidence="1" id="KW-0805">Transcription regulation</keyword>
<name>A0A5J5IB75_9BACT</name>
<gene>
    <name evidence="5" type="ORF">FW778_22595</name>
</gene>
<sequence length="289" mass="33294">MKPQLLKVSAEPSCSFSVRQDRVPYVNNRWHYHPEIELIYFKEGRGTQFIGDNISLFNSGDVILVGANLPHYWSFDETYFNSQIEEPNVFVTHFCDYFWGKDFLTIPENLPIKNILETAKRGIQITGPTREFIGNLLEKMLVSDGCNKIILILEALVNIAHSGNYKILSSIGFQHNVREAGNDRINSIYEFSLANYKRKILMEEAAAIACMSPNSFCRYFKSKTRKTYSNFLIEIRVGIACKLLIANNLSIKQICFESGFNNFASFHKFFKMITGKTPLNYQREFISKN</sequence>
<dbReference type="InterPro" id="IPR011051">
    <property type="entry name" value="RmlC_Cupin_sf"/>
</dbReference>
<proteinExistence type="predicted"/>
<feature type="domain" description="HTH araC/xylS-type" evidence="4">
    <location>
        <begin position="186"/>
        <end position="284"/>
    </location>
</feature>
<comment type="caution">
    <text evidence="5">The sequence shown here is derived from an EMBL/GenBank/DDBJ whole genome shotgun (WGS) entry which is preliminary data.</text>
</comment>
<evidence type="ECO:0000259" key="4">
    <source>
        <dbReference type="PROSITE" id="PS01124"/>
    </source>
</evidence>
<dbReference type="PROSITE" id="PS01124">
    <property type="entry name" value="HTH_ARAC_FAMILY_2"/>
    <property type="match status" value="1"/>
</dbReference>
<protein>
    <submittedName>
        <fullName evidence="5">AraC family transcriptional regulator</fullName>
    </submittedName>
</protein>
<organism evidence="5 6">
    <name type="scientific">Ginsengibacter hankyongi</name>
    <dbReference type="NCBI Taxonomy" id="2607284"/>
    <lineage>
        <taxon>Bacteria</taxon>
        <taxon>Pseudomonadati</taxon>
        <taxon>Bacteroidota</taxon>
        <taxon>Chitinophagia</taxon>
        <taxon>Chitinophagales</taxon>
        <taxon>Chitinophagaceae</taxon>
        <taxon>Ginsengibacter</taxon>
    </lineage>
</organism>
<dbReference type="InterPro" id="IPR014710">
    <property type="entry name" value="RmlC-like_jellyroll"/>
</dbReference>
<dbReference type="GO" id="GO:0003700">
    <property type="term" value="F:DNA-binding transcription factor activity"/>
    <property type="evidence" value="ECO:0007669"/>
    <property type="project" value="InterPro"/>
</dbReference>
<dbReference type="RefSeq" id="WP_150417196.1">
    <property type="nucleotide sequence ID" value="NZ_VYQF01000016.1"/>
</dbReference>
<dbReference type="SUPFAM" id="SSF51182">
    <property type="entry name" value="RmlC-like cupins"/>
    <property type="match status" value="1"/>
</dbReference>
<dbReference type="InterPro" id="IPR009057">
    <property type="entry name" value="Homeodomain-like_sf"/>
</dbReference>
<dbReference type="InterPro" id="IPR003313">
    <property type="entry name" value="AraC-bd"/>
</dbReference>
<reference evidence="5 6" key="1">
    <citation type="submission" date="2019-09" db="EMBL/GenBank/DDBJ databases">
        <title>Draft genome sequence of Ginsengibacter sp. BR5-29.</title>
        <authorList>
            <person name="Im W.-T."/>
        </authorList>
    </citation>
    <scope>NUCLEOTIDE SEQUENCE [LARGE SCALE GENOMIC DNA]</scope>
    <source>
        <strain evidence="5 6">BR5-29</strain>
    </source>
</reference>
<dbReference type="Gene3D" id="1.10.10.60">
    <property type="entry name" value="Homeodomain-like"/>
    <property type="match status" value="2"/>
</dbReference>
<dbReference type="InterPro" id="IPR018062">
    <property type="entry name" value="HTH_AraC-typ_CS"/>
</dbReference>
<keyword evidence="3" id="KW-0804">Transcription</keyword>
<dbReference type="PROSITE" id="PS00041">
    <property type="entry name" value="HTH_ARAC_FAMILY_1"/>
    <property type="match status" value="1"/>
</dbReference>
<dbReference type="EMBL" id="VYQF01000016">
    <property type="protein sequence ID" value="KAA9034358.1"/>
    <property type="molecule type" value="Genomic_DNA"/>
</dbReference>
<dbReference type="GO" id="GO:0043565">
    <property type="term" value="F:sequence-specific DNA binding"/>
    <property type="evidence" value="ECO:0007669"/>
    <property type="project" value="InterPro"/>
</dbReference>
<dbReference type="Pfam" id="PF02311">
    <property type="entry name" value="AraC_binding"/>
    <property type="match status" value="1"/>
</dbReference>
<dbReference type="Proteomes" id="UP000326903">
    <property type="component" value="Unassembled WGS sequence"/>
</dbReference>
<evidence type="ECO:0000256" key="2">
    <source>
        <dbReference type="ARBA" id="ARBA00023125"/>
    </source>
</evidence>
<evidence type="ECO:0000256" key="3">
    <source>
        <dbReference type="ARBA" id="ARBA00023163"/>
    </source>
</evidence>
<dbReference type="PANTHER" id="PTHR43280:SF27">
    <property type="entry name" value="TRANSCRIPTIONAL REGULATOR MTLR"/>
    <property type="match status" value="1"/>
</dbReference>
<evidence type="ECO:0000313" key="5">
    <source>
        <dbReference type="EMBL" id="KAA9034358.1"/>
    </source>
</evidence>
<evidence type="ECO:0000313" key="6">
    <source>
        <dbReference type="Proteomes" id="UP000326903"/>
    </source>
</evidence>
<dbReference type="SUPFAM" id="SSF46689">
    <property type="entry name" value="Homeodomain-like"/>
    <property type="match status" value="1"/>
</dbReference>
<evidence type="ECO:0000256" key="1">
    <source>
        <dbReference type="ARBA" id="ARBA00023015"/>
    </source>
</evidence>
<dbReference type="Gene3D" id="2.60.120.10">
    <property type="entry name" value="Jelly Rolls"/>
    <property type="match status" value="1"/>
</dbReference>
<keyword evidence="2" id="KW-0238">DNA-binding</keyword>
<dbReference type="SMART" id="SM00342">
    <property type="entry name" value="HTH_ARAC"/>
    <property type="match status" value="1"/>
</dbReference>
<dbReference type="Pfam" id="PF12833">
    <property type="entry name" value="HTH_18"/>
    <property type="match status" value="1"/>
</dbReference>